<dbReference type="EMBL" id="QYBB01000019">
    <property type="protein sequence ID" value="RYC30950.1"/>
    <property type="molecule type" value="Genomic_DNA"/>
</dbReference>
<organism evidence="1 2">
    <name type="scientific">Lichenibacterium minor</name>
    <dbReference type="NCBI Taxonomy" id="2316528"/>
    <lineage>
        <taxon>Bacteria</taxon>
        <taxon>Pseudomonadati</taxon>
        <taxon>Pseudomonadota</taxon>
        <taxon>Alphaproteobacteria</taxon>
        <taxon>Hyphomicrobiales</taxon>
        <taxon>Lichenihabitantaceae</taxon>
        <taxon>Lichenibacterium</taxon>
    </lineage>
</organism>
<dbReference type="AlphaFoldDB" id="A0A4Q2U409"/>
<protein>
    <submittedName>
        <fullName evidence="1">Uncharacterized protein</fullName>
    </submittedName>
</protein>
<dbReference type="OrthoDB" id="9876766at2"/>
<keyword evidence="2" id="KW-1185">Reference proteome</keyword>
<accession>A0A4Q2U409</accession>
<proteinExistence type="predicted"/>
<dbReference type="RefSeq" id="WP_129227975.1">
    <property type="nucleotide sequence ID" value="NZ_QYBB01000019.1"/>
</dbReference>
<evidence type="ECO:0000313" key="2">
    <source>
        <dbReference type="Proteomes" id="UP000290759"/>
    </source>
</evidence>
<name>A0A4Q2U409_9HYPH</name>
<gene>
    <name evidence="1" type="ORF">D3273_16420</name>
</gene>
<dbReference type="Proteomes" id="UP000290759">
    <property type="component" value="Unassembled WGS sequence"/>
</dbReference>
<comment type="caution">
    <text evidence="1">The sequence shown here is derived from an EMBL/GenBank/DDBJ whole genome shotgun (WGS) entry which is preliminary data.</text>
</comment>
<reference evidence="1 2" key="2">
    <citation type="submission" date="2019-02" db="EMBL/GenBank/DDBJ databases">
        <title>'Lichenibacterium ramalinii' gen. nov. sp. nov., 'Lichenibacterium minor' gen. nov. sp. nov.</title>
        <authorList>
            <person name="Pankratov T."/>
        </authorList>
    </citation>
    <scope>NUCLEOTIDE SEQUENCE [LARGE SCALE GENOMIC DNA]</scope>
    <source>
        <strain evidence="1 2">RmlP026</strain>
    </source>
</reference>
<sequence>MDFTVTPNGDRLEVSSDDGHRFTFPLAELHATRRPPRLSGTAKDLPISTPLQVLEAARRAAEDFAILNDLM</sequence>
<evidence type="ECO:0000313" key="1">
    <source>
        <dbReference type="EMBL" id="RYC30950.1"/>
    </source>
</evidence>
<reference evidence="1 2" key="1">
    <citation type="submission" date="2018-12" db="EMBL/GenBank/DDBJ databases">
        <authorList>
            <person name="Grouzdev D.S."/>
            <person name="Krutkina M.S."/>
        </authorList>
    </citation>
    <scope>NUCLEOTIDE SEQUENCE [LARGE SCALE GENOMIC DNA]</scope>
    <source>
        <strain evidence="1 2">RmlP026</strain>
    </source>
</reference>